<feature type="region of interest" description="Disordered" evidence="3">
    <location>
        <begin position="495"/>
        <end position="532"/>
    </location>
</feature>
<keyword evidence="1" id="KW-0808">Transferase</keyword>
<evidence type="ECO:0000256" key="3">
    <source>
        <dbReference type="SAM" id="MobiDB-lite"/>
    </source>
</evidence>
<dbReference type="InterPro" id="IPR038746">
    <property type="entry name" value="Atat"/>
</dbReference>
<protein>
    <submittedName>
        <fullName evidence="5">Alpha-tubulin N-acetyltransferase (Alpha-TAT) (TAT) (Acetyltransferase mec-17 homolog)</fullName>
    </submittedName>
</protein>
<evidence type="ECO:0000313" key="5">
    <source>
        <dbReference type="EMBL" id="CAK9021672.1"/>
    </source>
</evidence>
<evidence type="ECO:0000256" key="2">
    <source>
        <dbReference type="ARBA" id="ARBA00023315"/>
    </source>
</evidence>
<dbReference type="Pfam" id="PF05301">
    <property type="entry name" value="Acetyltransf_16"/>
    <property type="match status" value="1"/>
</dbReference>
<feature type="domain" description="N-acetyltransferase" evidence="4">
    <location>
        <begin position="119"/>
        <end position="345"/>
    </location>
</feature>
<dbReference type="PANTHER" id="PTHR12327">
    <property type="entry name" value="ALPHA-TUBULIN N-ACETYLTRANSFERASE 1"/>
    <property type="match status" value="1"/>
</dbReference>
<name>A0ABP0K4H9_9DINO</name>
<feature type="compositionally biased region" description="Basic and acidic residues" evidence="3">
    <location>
        <begin position="365"/>
        <end position="393"/>
    </location>
</feature>
<reference evidence="5 6" key="1">
    <citation type="submission" date="2024-02" db="EMBL/GenBank/DDBJ databases">
        <authorList>
            <person name="Chen Y."/>
            <person name="Shah S."/>
            <person name="Dougan E. K."/>
            <person name="Thang M."/>
            <person name="Chan C."/>
        </authorList>
    </citation>
    <scope>NUCLEOTIDE SEQUENCE [LARGE SCALE GENOMIC DNA]</scope>
</reference>
<gene>
    <name evidence="5" type="ORF">SCF082_LOCUS15438</name>
</gene>
<dbReference type="CDD" id="cd04301">
    <property type="entry name" value="NAT_SF"/>
    <property type="match status" value="1"/>
</dbReference>
<keyword evidence="6" id="KW-1185">Reference proteome</keyword>
<keyword evidence="2" id="KW-0012">Acyltransferase</keyword>
<evidence type="ECO:0000259" key="4">
    <source>
        <dbReference type="PROSITE" id="PS51730"/>
    </source>
</evidence>
<evidence type="ECO:0000313" key="6">
    <source>
        <dbReference type="Proteomes" id="UP001642464"/>
    </source>
</evidence>
<accession>A0ABP0K4H9</accession>
<feature type="region of interest" description="Disordered" evidence="3">
    <location>
        <begin position="447"/>
        <end position="470"/>
    </location>
</feature>
<evidence type="ECO:0000256" key="1">
    <source>
        <dbReference type="ARBA" id="ARBA00022679"/>
    </source>
</evidence>
<proteinExistence type="predicted"/>
<dbReference type="Proteomes" id="UP001642464">
    <property type="component" value="Unassembled WGS sequence"/>
</dbReference>
<dbReference type="InterPro" id="IPR007965">
    <property type="entry name" value="GNAT_ATAT"/>
</dbReference>
<dbReference type="EMBL" id="CAXAMM010009890">
    <property type="protein sequence ID" value="CAK9021672.1"/>
    <property type="molecule type" value="Genomic_DNA"/>
</dbReference>
<dbReference type="PROSITE" id="PS51730">
    <property type="entry name" value="GNAT_ATAT"/>
    <property type="match status" value="1"/>
</dbReference>
<feature type="region of interest" description="Disordered" evidence="3">
    <location>
        <begin position="365"/>
        <end position="394"/>
    </location>
</feature>
<feature type="compositionally biased region" description="Basic and acidic residues" evidence="3">
    <location>
        <begin position="513"/>
        <end position="523"/>
    </location>
</feature>
<dbReference type="PANTHER" id="PTHR12327:SF0">
    <property type="entry name" value="ALPHA-TUBULIN N-ACETYLTRANSFERASE 1"/>
    <property type="match status" value="1"/>
</dbReference>
<sequence length="768" mass="85634">MSPVRRYCQSLVDAYTQEQLRSPGQFQGFLEGFREAKNRVLKEIGGASGLPSLKSAPQTASAWTEQDFGKWIGVFRDVTTSTRCFQADLYFGHALFGLSLRRLCRRFELELSTQSFFTSEQTSESEEVLVERFKNFVEMLAKNQLLGEVLSLSPNLIAAIRRQTKAIFGKGLRDELQQPIERASKEIEENPDDVPPIAKHTSFLLEAAERGELRMLSVSLEGKERILMDALTFGVFLQDADDESVGRKRLFVEAPFAASDWADVRNAFQEIQPLCALDFYIHERYQRSGFGRQLFDAMLAHERSSPELLGYDRPSPKLLSFLSKHYGLRKYKPQNNNFVVYDDFWSQAERADPRADGRAADLRTCRQSAGDRARPARPKGQKDLFSRPVEHPRQGQRAEIGLTLGAFSRTLWDARANAGHRGPSHSPGACGIGSEPRENAEIHGVQGEETVPQQPVPEVTLGDAESGSISERCADEEVDGLKDWEGRQLFSDLVPSAEPTEPDLADPPAISEEALHPSRDKNQACKKRKRPGLMNSENVSAVEKLDVLDASTWTVPARVGFCPVHQPAQIAVTDGNVEIDTTLNQSVIYSIVEGQLPQAALSSDLSKYDGLEMAFSNSKVSHFKVRLSDSRQEVRFIAAVKVNNDGPHNLWLKWSDFHGEELMMRGLRPCEETSACRNIMPATLSSIAVLLPISSEEAPAKFTIQRLTLDILQRGGQNATDSTDLRPSSEAQEIWFETTNANSMISFAQNLNLGVWSMLSVLSFMSMA</sequence>
<organism evidence="5 6">
    <name type="scientific">Durusdinium trenchii</name>
    <dbReference type="NCBI Taxonomy" id="1381693"/>
    <lineage>
        <taxon>Eukaryota</taxon>
        <taxon>Sar</taxon>
        <taxon>Alveolata</taxon>
        <taxon>Dinophyceae</taxon>
        <taxon>Suessiales</taxon>
        <taxon>Symbiodiniaceae</taxon>
        <taxon>Durusdinium</taxon>
    </lineage>
</organism>
<comment type="caution">
    <text evidence="5">The sequence shown here is derived from an EMBL/GenBank/DDBJ whole genome shotgun (WGS) entry which is preliminary data.</text>
</comment>
<dbReference type="Gene3D" id="3.40.630.30">
    <property type="match status" value="1"/>
</dbReference>